<dbReference type="AlphaFoldDB" id="A0A1G7WWV6"/>
<evidence type="ECO:0000256" key="1">
    <source>
        <dbReference type="ARBA" id="ARBA00038494"/>
    </source>
</evidence>
<keyword evidence="3" id="KW-0808">Transferase</keyword>
<dbReference type="PANTHER" id="PTHR43630">
    <property type="entry name" value="POLY-BETA-1,6-N-ACETYL-D-GLUCOSAMINE SYNTHASE"/>
    <property type="match status" value="1"/>
</dbReference>
<dbReference type="Proteomes" id="UP000199296">
    <property type="component" value="Unassembled WGS sequence"/>
</dbReference>
<keyword evidence="4" id="KW-1185">Reference proteome</keyword>
<name>A0A1G7WWV6_9FLAO</name>
<dbReference type="Pfam" id="PF00535">
    <property type="entry name" value="Glycos_transf_2"/>
    <property type="match status" value="1"/>
</dbReference>
<dbReference type="InterPro" id="IPR029044">
    <property type="entry name" value="Nucleotide-diphossugar_trans"/>
</dbReference>
<dbReference type="STRING" id="470826.SAMN04488027_106184"/>
<accession>A0A1G7WWV6</accession>
<evidence type="ECO:0000313" key="3">
    <source>
        <dbReference type="EMBL" id="SDG76384.1"/>
    </source>
</evidence>
<sequence>MQTQYSQSTKSIMPKISALIITLNEAKNIGFVIENLSFADEIIVVDSFSEDETVLIANSYPNVKVFQHPFEDFTKQRNFALSKANYEWILFLDADERVTTPLREEIVSTINQENTEDAYYFYRKFMFKNEPLHFSGWQTDKNIRLFKKKKSKYTEDRLVHEVLKVEGSVSSLKNKLIHYSYHSFKSYKQKMVNYAHLKAKELHNKGVKPNAFHYVIKPLYKFLHAYILRMGILDGRKGFIICYLNALSVYKRYPILKEISKK</sequence>
<gene>
    <name evidence="3" type="ORF">SAMN04488027_106184</name>
</gene>
<protein>
    <submittedName>
        <fullName evidence="3">Glycosyltransferase involved in cell wall bisynthesis</fullName>
    </submittedName>
</protein>
<evidence type="ECO:0000313" key="4">
    <source>
        <dbReference type="Proteomes" id="UP000199296"/>
    </source>
</evidence>
<dbReference type="Gene3D" id="3.90.550.10">
    <property type="entry name" value="Spore Coat Polysaccharide Biosynthesis Protein SpsA, Chain A"/>
    <property type="match status" value="1"/>
</dbReference>
<comment type="similarity">
    <text evidence="1">Belongs to the glycosyltransferase 2 family. WaaE/KdtX subfamily.</text>
</comment>
<dbReference type="PANTHER" id="PTHR43630:SF2">
    <property type="entry name" value="GLYCOSYLTRANSFERASE"/>
    <property type="match status" value="1"/>
</dbReference>
<dbReference type="SUPFAM" id="SSF53448">
    <property type="entry name" value="Nucleotide-diphospho-sugar transferases"/>
    <property type="match status" value="1"/>
</dbReference>
<organism evidence="3 4">
    <name type="scientific">Psychroflexus sediminis</name>
    <dbReference type="NCBI Taxonomy" id="470826"/>
    <lineage>
        <taxon>Bacteria</taxon>
        <taxon>Pseudomonadati</taxon>
        <taxon>Bacteroidota</taxon>
        <taxon>Flavobacteriia</taxon>
        <taxon>Flavobacteriales</taxon>
        <taxon>Flavobacteriaceae</taxon>
        <taxon>Psychroflexus</taxon>
    </lineage>
</organism>
<dbReference type="EMBL" id="FNCW01000006">
    <property type="protein sequence ID" value="SDG76384.1"/>
    <property type="molecule type" value="Genomic_DNA"/>
</dbReference>
<dbReference type="CDD" id="cd02511">
    <property type="entry name" value="Beta4Glucosyltransferase"/>
    <property type="match status" value="1"/>
</dbReference>
<proteinExistence type="inferred from homology"/>
<feature type="domain" description="Glycosyltransferase 2-like" evidence="2">
    <location>
        <begin position="17"/>
        <end position="135"/>
    </location>
</feature>
<evidence type="ECO:0000259" key="2">
    <source>
        <dbReference type="Pfam" id="PF00535"/>
    </source>
</evidence>
<dbReference type="GO" id="GO:0016740">
    <property type="term" value="F:transferase activity"/>
    <property type="evidence" value="ECO:0007669"/>
    <property type="project" value="UniProtKB-KW"/>
</dbReference>
<dbReference type="InterPro" id="IPR001173">
    <property type="entry name" value="Glyco_trans_2-like"/>
</dbReference>
<reference evidence="3 4" key="1">
    <citation type="submission" date="2016-10" db="EMBL/GenBank/DDBJ databases">
        <authorList>
            <person name="de Groot N.N."/>
        </authorList>
    </citation>
    <scope>NUCLEOTIDE SEQUENCE [LARGE SCALE GENOMIC DNA]</scope>
    <source>
        <strain evidence="3 4">DSM 19803</strain>
    </source>
</reference>